<evidence type="ECO:0000313" key="1">
    <source>
        <dbReference type="EMBL" id="TGO08812.1"/>
    </source>
</evidence>
<sequence>MTILSFCYAWSRDSFDTSWRGELMAISGMTSSYVHMQNSLRKTRQRGQRLHGTGMVQNGG</sequence>
<gene>
    <name evidence="1" type="ORF">BTUL_0191g00220</name>
</gene>
<dbReference type="EMBL" id="PQXH01000191">
    <property type="protein sequence ID" value="TGO08812.1"/>
    <property type="molecule type" value="Genomic_DNA"/>
</dbReference>
<name>A0A4Z1EDK5_9HELO</name>
<accession>A0A4Z1EDK5</accession>
<dbReference type="Proteomes" id="UP000297777">
    <property type="component" value="Unassembled WGS sequence"/>
</dbReference>
<evidence type="ECO:0000313" key="2">
    <source>
        <dbReference type="Proteomes" id="UP000297777"/>
    </source>
</evidence>
<comment type="caution">
    <text evidence="1">The sequence shown here is derived from an EMBL/GenBank/DDBJ whole genome shotgun (WGS) entry which is preliminary data.</text>
</comment>
<dbReference type="AlphaFoldDB" id="A0A4Z1EDK5"/>
<protein>
    <submittedName>
        <fullName evidence="1">Uncharacterized protein</fullName>
    </submittedName>
</protein>
<reference evidence="1 2" key="1">
    <citation type="submission" date="2017-12" db="EMBL/GenBank/DDBJ databases">
        <title>Comparative genomics of Botrytis spp.</title>
        <authorList>
            <person name="Valero-Jimenez C.A."/>
            <person name="Tapia P."/>
            <person name="Veloso J."/>
            <person name="Silva-Moreno E."/>
            <person name="Staats M."/>
            <person name="Valdes J.H."/>
            <person name="Van Kan J.A.L."/>
        </authorList>
    </citation>
    <scope>NUCLEOTIDE SEQUENCE [LARGE SCALE GENOMIC DNA]</scope>
    <source>
        <strain evidence="1 2">Bt9001</strain>
    </source>
</reference>
<keyword evidence="2" id="KW-1185">Reference proteome</keyword>
<organism evidence="1 2">
    <name type="scientific">Botrytis tulipae</name>
    <dbReference type="NCBI Taxonomy" id="87230"/>
    <lineage>
        <taxon>Eukaryota</taxon>
        <taxon>Fungi</taxon>
        <taxon>Dikarya</taxon>
        <taxon>Ascomycota</taxon>
        <taxon>Pezizomycotina</taxon>
        <taxon>Leotiomycetes</taxon>
        <taxon>Helotiales</taxon>
        <taxon>Sclerotiniaceae</taxon>
        <taxon>Botrytis</taxon>
    </lineage>
</organism>
<proteinExistence type="predicted"/>